<dbReference type="PANTHER" id="PTHR47966:SF47">
    <property type="entry name" value="ENDOPEPTIDASE, PUTATIVE (AFU_ORTHOLOGUE AFUA_3G01220)-RELATED"/>
    <property type="match status" value="1"/>
</dbReference>
<keyword evidence="4" id="KW-0378">Hydrolase</keyword>
<dbReference type="PANTHER" id="PTHR47966">
    <property type="entry name" value="BETA-SITE APP-CLEAVING ENZYME, ISOFORM A-RELATED"/>
    <property type="match status" value="1"/>
</dbReference>
<dbReference type="InterPro" id="IPR021109">
    <property type="entry name" value="Peptidase_aspartic_dom_sf"/>
</dbReference>
<dbReference type="GO" id="GO:0004190">
    <property type="term" value="F:aspartic-type endopeptidase activity"/>
    <property type="evidence" value="ECO:0007669"/>
    <property type="project" value="UniProtKB-KW"/>
</dbReference>
<dbReference type="Proteomes" id="UP000613580">
    <property type="component" value="Unassembled WGS sequence"/>
</dbReference>
<dbReference type="PRINTS" id="PR00792">
    <property type="entry name" value="PEPSIN"/>
</dbReference>
<dbReference type="EMBL" id="JACAZE010000024">
    <property type="protein sequence ID" value="KAF7291614.1"/>
    <property type="molecule type" value="Genomic_DNA"/>
</dbReference>
<reference evidence="6" key="1">
    <citation type="submission" date="2020-05" db="EMBL/GenBank/DDBJ databases">
        <title>Mycena genomes resolve the evolution of fungal bioluminescence.</title>
        <authorList>
            <person name="Tsai I.J."/>
        </authorList>
    </citation>
    <scope>NUCLEOTIDE SEQUENCE</scope>
    <source>
        <strain evidence="6">110903Hualien_Pintung</strain>
    </source>
</reference>
<dbReference type="GO" id="GO:0000324">
    <property type="term" value="C:fungal-type vacuole"/>
    <property type="evidence" value="ECO:0007669"/>
    <property type="project" value="TreeGrafter"/>
</dbReference>
<keyword evidence="4" id="KW-0645">Protease</keyword>
<name>A0A8H6VRZ0_MYCCL</name>
<keyword evidence="7" id="KW-1185">Reference proteome</keyword>
<accession>A0A8H6VRZ0</accession>
<evidence type="ECO:0000256" key="4">
    <source>
        <dbReference type="RuleBase" id="RU000454"/>
    </source>
</evidence>
<feature type="active site" evidence="3">
    <location>
        <position position="442"/>
    </location>
</feature>
<organism evidence="6 7">
    <name type="scientific">Mycena chlorophos</name>
    <name type="common">Agaric fungus</name>
    <name type="synonym">Agaricus chlorophos</name>
    <dbReference type="NCBI Taxonomy" id="658473"/>
    <lineage>
        <taxon>Eukaryota</taxon>
        <taxon>Fungi</taxon>
        <taxon>Dikarya</taxon>
        <taxon>Basidiomycota</taxon>
        <taxon>Agaricomycotina</taxon>
        <taxon>Agaricomycetes</taxon>
        <taxon>Agaricomycetidae</taxon>
        <taxon>Agaricales</taxon>
        <taxon>Marasmiineae</taxon>
        <taxon>Mycenaceae</taxon>
        <taxon>Mycena</taxon>
    </lineage>
</organism>
<protein>
    <recommendedName>
        <fullName evidence="5">Peptidase A1 domain-containing protein</fullName>
    </recommendedName>
</protein>
<evidence type="ECO:0000256" key="1">
    <source>
        <dbReference type="ARBA" id="ARBA00007447"/>
    </source>
</evidence>
<dbReference type="SUPFAM" id="SSF50630">
    <property type="entry name" value="Acid proteases"/>
    <property type="match status" value="1"/>
</dbReference>
<dbReference type="InterPro" id="IPR001969">
    <property type="entry name" value="Aspartic_peptidase_AS"/>
</dbReference>
<evidence type="ECO:0000259" key="5">
    <source>
        <dbReference type="PROSITE" id="PS51767"/>
    </source>
</evidence>
<proteinExistence type="inferred from homology"/>
<dbReference type="InterPro" id="IPR001461">
    <property type="entry name" value="Aspartic_peptidase_A1"/>
</dbReference>
<feature type="active site" evidence="3">
    <location>
        <position position="673"/>
    </location>
</feature>
<dbReference type="InterPro" id="IPR034164">
    <property type="entry name" value="Pepsin-like_dom"/>
</dbReference>
<dbReference type="GO" id="GO:0006508">
    <property type="term" value="P:proteolysis"/>
    <property type="evidence" value="ECO:0007669"/>
    <property type="project" value="UniProtKB-KW"/>
</dbReference>
<evidence type="ECO:0000313" key="7">
    <source>
        <dbReference type="Proteomes" id="UP000613580"/>
    </source>
</evidence>
<feature type="domain" description="Peptidase A1" evidence="5">
    <location>
        <begin position="426"/>
        <end position="790"/>
    </location>
</feature>
<dbReference type="OrthoDB" id="15189at2759"/>
<sequence length="795" mass="85938">MLHTISLFGSPEAAMALSLASLTMIARSFKSHFIVYSLRPFSRYPGYRKNNTFIAGDYATDRVVLPCPPSSIVRVRSGPESLKRRFLAYLHKTAVLLRPGDTLLVPILAPNRANIALIQLDESVVELSCEELVSALGLSLGADIVLWMPGWPQSMAWADPTLPWRVIFPSSELLDKFPTEPFNIAPFILPKRPEVAGPPDWKHSGPKANELLHAASLVEKLRTAINNLAHPEKLRHPVDLLLYSVYQLRILATSEFHSALAGPIYHPRREQPSLVELNRLGDVFAHRLDCFMTEYVFSRYILGTPLERLHCSATGPQGIYWQWLEEACITPVDSLNMFQDQDTLADLPDIVGTEGVFNGEPVHWTESLKWMADNWVAAGKPSPVSPRTFSTPISGKVARRAAKSDALSERCTGLAALAGASLDFEYLVNVTIGGQSFKLVIDSGSADTWVPNSNFTCVNATGAILPQSACALGSAGFDPSASTTFKALDGVSFNITYGTGEVIAGPMGQDTVSVGGIDVPNQIIAVPTVAYLLGDGEKSGLLGLAFPDETSMFNVSDPTKATVESQIPYDPFFFTAVKEKKVEKPYFSVALNRGSVADRLNSTYVPDLGYLALGGHAPVPVLHNTSTTVPVQQLNNTAYFWYTITVESYNFPGSESVPAAANASLTPGETILDTGTGLNILPDTVVKAYAAAFDPPATYTNVSGLSGYVVKCNATVPEFSVTIGGTNFTMDPQDQVIPVLVDTEGDTICVLGTQSTGGPGIPGSFFLLGDTFLHNVVATFNPIDKQVTLIQRRPY</sequence>
<evidence type="ECO:0000256" key="2">
    <source>
        <dbReference type="ARBA" id="ARBA00022750"/>
    </source>
</evidence>
<dbReference type="PROSITE" id="PS51767">
    <property type="entry name" value="PEPTIDASE_A1"/>
    <property type="match status" value="1"/>
</dbReference>
<dbReference type="CDD" id="cd05471">
    <property type="entry name" value="pepsin_like"/>
    <property type="match status" value="1"/>
</dbReference>
<evidence type="ECO:0000313" key="6">
    <source>
        <dbReference type="EMBL" id="KAF7291614.1"/>
    </source>
</evidence>
<keyword evidence="2 4" id="KW-0064">Aspartyl protease</keyword>
<dbReference type="Pfam" id="PF00026">
    <property type="entry name" value="Asp"/>
    <property type="match status" value="1"/>
</dbReference>
<evidence type="ECO:0000256" key="3">
    <source>
        <dbReference type="PIRSR" id="PIRSR601461-1"/>
    </source>
</evidence>
<comment type="similarity">
    <text evidence="1 4">Belongs to the peptidase A1 family.</text>
</comment>
<comment type="caution">
    <text evidence="6">The sequence shown here is derived from an EMBL/GenBank/DDBJ whole genome shotgun (WGS) entry which is preliminary data.</text>
</comment>
<dbReference type="Gene3D" id="2.40.70.10">
    <property type="entry name" value="Acid Proteases"/>
    <property type="match status" value="2"/>
</dbReference>
<dbReference type="AlphaFoldDB" id="A0A8H6VRZ0"/>
<dbReference type="PROSITE" id="PS00141">
    <property type="entry name" value="ASP_PROTEASE"/>
    <property type="match status" value="1"/>
</dbReference>
<dbReference type="InterPro" id="IPR033121">
    <property type="entry name" value="PEPTIDASE_A1"/>
</dbReference>
<gene>
    <name evidence="6" type="ORF">HMN09_01252500</name>
</gene>